<comment type="caution">
    <text evidence="2">The sequence shown here is derived from an EMBL/GenBank/DDBJ whole genome shotgun (WGS) entry which is preliminary data.</text>
</comment>
<sequence>MRDSGQISNDSNEVQENTNDSFIHVNSLTTPSQQAKYKEESNDLADEISGLYRLLDLCNDEGSNGIVDKIIISKEYLEKLCNDMVPSSFKSISEINYTELNSISFRLIGCYGNRNLIAKLLLNGNIIDQKL</sequence>
<evidence type="ECO:0000256" key="1">
    <source>
        <dbReference type="SAM" id="MobiDB-lite"/>
    </source>
</evidence>
<proteinExistence type="predicted"/>
<protein>
    <submittedName>
        <fullName evidence="2">Uncharacterized protein</fullName>
    </submittedName>
</protein>
<name>A0A2I1GZW3_9GLOM</name>
<keyword evidence="3" id="KW-1185">Reference proteome</keyword>
<accession>A0A2I1GZW3</accession>
<reference evidence="2 3" key="1">
    <citation type="submission" date="2015-10" db="EMBL/GenBank/DDBJ databases">
        <title>Genome analyses suggest a sexual origin of heterokaryosis in a supposedly ancient asexual fungus.</title>
        <authorList>
            <person name="Ropars J."/>
            <person name="Sedzielewska K."/>
            <person name="Noel J."/>
            <person name="Charron P."/>
            <person name="Farinelli L."/>
            <person name="Marton T."/>
            <person name="Kruger M."/>
            <person name="Pelin A."/>
            <person name="Brachmann A."/>
            <person name="Corradi N."/>
        </authorList>
    </citation>
    <scope>NUCLEOTIDE SEQUENCE [LARGE SCALE GENOMIC DNA]</scope>
    <source>
        <strain evidence="2 3">A4</strain>
    </source>
</reference>
<evidence type="ECO:0000313" key="3">
    <source>
        <dbReference type="Proteomes" id="UP000234323"/>
    </source>
</evidence>
<dbReference type="AlphaFoldDB" id="A0A2I1GZW3"/>
<gene>
    <name evidence="2" type="ORF">RhiirA4_408076</name>
</gene>
<evidence type="ECO:0000313" key="2">
    <source>
        <dbReference type="EMBL" id="PKY52172.1"/>
    </source>
</evidence>
<dbReference type="VEuPathDB" id="FungiDB:RhiirA1_415779"/>
<dbReference type="Proteomes" id="UP000234323">
    <property type="component" value="Unassembled WGS sequence"/>
</dbReference>
<feature type="region of interest" description="Disordered" evidence="1">
    <location>
        <begin position="1"/>
        <end position="25"/>
    </location>
</feature>
<dbReference type="EMBL" id="LLXI01001152">
    <property type="protein sequence ID" value="PKY52172.1"/>
    <property type="molecule type" value="Genomic_DNA"/>
</dbReference>
<organism evidence="2 3">
    <name type="scientific">Rhizophagus irregularis</name>
    <dbReference type="NCBI Taxonomy" id="588596"/>
    <lineage>
        <taxon>Eukaryota</taxon>
        <taxon>Fungi</taxon>
        <taxon>Fungi incertae sedis</taxon>
        <taxon>Mucoromycota</taxon>
        <taxon>Glomeromycotina</taxon>
        <taxon>Glomeromycetes</taxon>
        <taxon>Glomerales</taxon>
        <taxon>Glomeraceae</taxon>
        <taxon>Rhizophagus</taxon>
    </lineage>
</organism>